<dbReference type="GO" id="GO:0016787">
    <property type="term" value="F:hydrolase activity"/>
    <property type="evidence" value="ECO:0007669"/>
    <property type="project" value="UniProtKB-KW"/>
</dbReference>
<proteinExistence type="predicted"/>
<dbReference type="InterPro" id="IPR000868">
    <property type="entry name" value="Isochorismatase-like_dom"/>
</dbReference>
<dbReference type="RefSeq" id="WP_188722643.1">
    <property type="nucleotide sequence ID" value="NZ_BMIF01000016.1"/>
</dbReference>
<evidence type="ECO:0000256" key="1">
    <source>
        <dbReference type="ARBA" id="ARBA00022801"/>
    </source>
</evidence>
<reference evidence="3" key="1">
    <citation type="journal article" date="2014" name="Int. J. Syst. Evol. Microbiol.">
        <title>Complete genome sequence of Corynebacterium casei LMG S-19264T (=DSM 44701T), isolated from a smear-ripened cheese.</title>
        <authorList>
            <consortium name="US DOE Joint Genome Institute (JGI-PGF)"/>
            <person name="Walter F."/>
            <person name="Albersmeier A."/>
            <person name="Kalinowski J."/>
            <person name="Ruckert C."/>
        </authorList>
    </citation>
    <scope>NUCLEOTIDE SEQUENCE</scope>
    <source>
        <strain evidence="3">CGMCC 1.15320</strain>
    </source>
</reference>
<dbReference type="InterPro" id="IPR050272">
    <property type="entry name" value="Isochorismatase-like_hydrls"/>
</dbReference>
<evidence type="ECO:0000313" key="4">
    <source>
        <dbReference type="Proteomes" id="UP000636264"/>
    </source>
</evidence>
<accession>A0A916S1K3</accession>
<sequence length="254" mass="27889">MTERIWDRYLSDQDRKVLDALKFGSLASWGKRPALLVIDVNYAFCGEASVPLLESIQTWRTSCGEIAWKTVPVLQQLIAECRSKEIPVIYTTGTRRADGWDAGAWAFKGSPSVQSAAAQKAGAIQPKRDGNQILEEIRPGKRDIVIEKQKPSAFSGTPLYSFLQLLQCDSVIVAGGTTSGCVRATVLDAFSHNMRCTVVEDACFDRLEASHAINLCDMHAKYANVVMGETVLDYLQGLPHGLFDLPSGEGMPDY</sequence>
<evidence type="ECO:0000313" key="3">
    <source>
        <dbReference type="EMBL" id="GGA79762.1"/>
    </source>
</evidence>
<dbReference type="EMBL" id="BMIF01000016">
    <property type="protein sequence ID" value="GGA79762.1"/>
    <property type="molecule type" value="Genomic_DNA"/>
</dbReference>
<evidence type="ECO:0000259" key="2">
    <source>
        <dbReference type="Pfam" id="PF00857"/>
    </source>
</evidence>
<dbReference type="Pfam" id="PF00857">
    <property type="entry name" value="Isochorismatase"/>
    <property type="match status" value="1"/>
</dbReference>
<dbReference type="Proteomes" id="UP000636264">
    <property type="component" value="Unassembled WGS sequence"/>
</dbReference>
<reference evidence="3" key="2">
    <citation type="submission" date="2020-09" db="EMBL/GenBank/DDBJ databases">
        <authorList>
            <person name="Sun Q."/>
            <person name="Zhou Y."/>
        </authorList>
    </citation>
    <scope>NUCLEOTIDE SEQUENCE</scope>
    <source>
        <strain evidence="3">CGMCC 1.15320</strain>
    </source>
</reference>
<keyword evidence="4" id="KW-1185">Reference proteome</keyword>
<dbReference type="SUPFAM" id="SSF52499">
    <property type="entry name" value="Isochorismatase-like hydrolases"/>
    <property type="match status" value="1"/>
</dbReference>
<organism evidence="3 4">
    <name type="scientific">Nitratireductor aestuarii</name>
    <dbReference type="NCBI Taxonomy" id="1735103"/>
    <lineage>
        <taxon>Bacteria</taxon>
        <taxon>Pseudomonadati</taxon>
        <taxon>Pseudomonadota</taxon>
        <taxon>Alphaproteobacteria</taxon>
        <taxon>Hyphomicrobiales</taxon>
        <taxon>Phyllobacteriaceae</taxon>
        <taxon>Nitratireductor</taxon>
    </lineage>
</organism>
<name>A0A916S1K3_9HYPH</name>
<dbReference type="Gene3D" id="3.40.50.850">
    <property type="entry name" value="Isochorismatase-like"/>
    <property type="match status" value="1"/>
</dbReference>
<keyword evidence="1" id="KW-0378">Hydrolase</keyword>
<protein>
    <submittedName>
        <fullName evidence="3">N-carbamoylsarcosine amidase</fullName>
    </submittedName>
</protein>
<dbReference type="InterPro" id="IPR036380">
    <property type="entry name" value="Isochorismatase-like_sf"/>
</dbReference>
<feature type="domain" description="Isochorismatase-like" evidence="2">
    <location>
        <begin position="34"/>
        <end position="226"/>
    </location>
</feature>
<dbReference type="AlphaFoldDB" id="A0A916S1K3"/>
<gene>
    <name evidence="3" type="ORF">GCM10011385_37490</name>
</gene>
<comment type="caution">
    <text evidence="3">The sequence shown here is derived from an EMBL/GenBank/DDBJ whole genome shotgun (WGS) entry which is preliminary data.</text>
</comment>
<dbReference type="PANTHER" id="PTHR43540">
    <property type="entry name" value="PEROXYUREIDOACRYLATE/UREIDOACRYLATE AMIDOHYDROLASE-RELATED"/>
    <property type="match status" value="1"/>
</dbReference>